<dbReference type="RefSeq" id="WP_117672152.1">
    <property type="nucleotide sequence ID" value="NZ_CABOGR010000011.1"/>
</dbReference>
<dbReference type="Proteomes" id="UP000260862">
    <property type="component" value="Unassembled WGS sequence"/>
</dbReference>
<protein>
    <submittedName>
        <fullName evidence="3">DUF4890 domain-containing protein</fullName>
    </submittedName>
</protein>
<feature type="compositionally biased region" description="Acidic residues" evidence="1">
    <location>
        <begin position="192"/>
        <end position="204"/>
    </location>
</feature>
<reference evidence="5 6" key="1">
    <citation type="submission" date="2018-08" db="EMBL/GenBank/DDBJ databases">
        <title>A genome reference for cultivated species of the human gut microbiota.</title>
        <authorList>
            <person name="Zou Y."/>
            <person name="Xue W."/>
            <person name="Luo G."/>
        </authorList>
    </citation>
    <scope>NUCLEOTIDE SEQUENCE [LARGE SCALE GENOMIC DNA]</scope>
    <source>
        <strain evidence="4 5">OM08-14</strain>
        <strain evidence="3 6">TF10-3AC</strain>
    </source>
</reference>
<evidence type="ECO:0000313" key="5">
    <source>
        <dbReference type="Proteomes" id="UP000260780"/>
    </source>
</evidence>
<evidence type="ECO:0000313" key="4">
    <source>
        <dbReference type="EMBL" id="RGM38683.1"/>
    </source>
</evidence>
<evidence type="ECO:0000256" key="2">
    <source>
        <dbReference type="SAM" id="SignalP"/>
    </source>
</evidence>
<comment type="caution">
    <text evidence="3">The sequence shown here is derived from an EMBL/GenBank/DDBJ whole genome shotgun (WGS) entry which is preliminary data.</text>
</comment>
<sequence length="204" mass="22781">MKKIVWMACGMALMCAPLSASANVRYDDPQEKVQKKEVPNPEKAAQRRTDEMDKALNLTEKQYKKIYKLFLKEEKEKVEAMMQRHPGGMNGLPPMAGRPPMGGGRPPMGGGMPPQGGGFPGMGGFPEGMSPEERMKEHAEKMQKEQEKREKKIRKILTEEQYATWQTVKPQPQVLPPMPEGERPGLGPRGPEEEEAPLLDTAAE</sequence>
<feature type="compositionally biased region" description="Gly residues" evidence="1">
    <location>
        <begin position="100"/>
        <end position="126"/>
    </location>
</feature>
<evidence type="ECO:0000313" key="3">
    <source>
        <dbReference type="EMBL" id="RGK56285.1"/>
    </source>
</evidence>
<dbReference type="EMBL" id="QSTF01000025">
    <property type="protein sequence ID" value="RGM38683.1"/>
    <property type="molecule type" value="Genomic_DNA"/>
</dbReference>
<feature type="region of interest" description="Disordered" evidence="1">
    <location>
        <begin position="164"/>
        <end position="204"/>
    </location>
</feature>
<feature type="signal peptide" evidence="2">
    <location>
        <begin position="1"/>
        <end position="22"/>
    </location>
</feature>
<feature type="region of interest" description="Disordered" evidence="1">
    <location>
        <begin position="85"/>
        <end position="151"/>
    </location>
</feature>
<dbReference type="Proteomes" id="UP000260780">
    <property type="component" value="Unassembled WGS sequence"/>
</dbReference>
<proteinExistence type="predicted"/>
<gene>
    <name evidence="4" type="ORF">DXC17_10070</name>
    <name evidence="3" type="ORF">DXD04_07160</name>
</gene>
<name>A0A3E4N2N3_9BACT</name>
<organism evidence="3 6">
    <name type="scientific">Phocaeicola plebeius</name>
    <dbReference type="NCBI Taxonomy" id="310297"/>
    <lineage>
        <taxon>Bacteria</taxon>
        <taxon>Pseudomonadati</taxon>
        <taxon>Bacteroidota</taxon>
        <taxon>Bacteroidia</taxon>
        <taxon>Bacteroidales</taxon>
        <taxon>Bacteroidaceae</taxon>
        <taxon>Phocaeicola</taxon>
    </lineage>
</organism>
<feature type="chain" id="PRO_5041810516" evidence="2">
    <location>
        <begin position="23"/>
        <end position="204"/>
    </location>
</feature>
<keyword evidence="6" id="KW-1185">Reference proteome</keyword>
<dbReference type="AlphaFoldDB" id="A0A3E4N2N3"/>
<feature type="compositionally biased region" description="Basic and acidic residues" evidence="1">
    <location>
        <begin position="131"/>
        <end position="150"/>
    </location>
</feature>
<evidence type="ECO:0000313" key="6">
    <source>
        <dbReference type="Proteomes" id="UP000260862"/>
    </source>
</evidence>
<evidence type="ECO:0000256" key="1">
    <source>
        <dbReference type="SAM" id="MobiDB-lite"/>
    </source>
</evidence>
<accession>A0A3E4N2N3</accession>
<feature type="region of interest" description="Disordered" evidence="1">
    <location>
        <begin position="26"/>
        <end position="52"/>
    </location>
</feature>
<dbReference type="EMBL" id="QSQT01000011">
    <property type="protein sequence ID" value="RGK56285.1"/>
    <property type="molecule type" value="Genomic_DNA"/>
</dbReference>
<keyword evidence="2" id="KW-0732">Signal</keyword>